<feature type="domain" description="Plastocyanin-like" evidence="6">
    <location>
        <begin position="408"/>
        <end position="529"/>
    </location>
</feature>
<dbReference type="PANTHER" id="PTHR11709">
    <property type="entry name" value="MULTI-COPPER OXIDASE"/>
    <property type="match status" value="1"/>
</dbReference>
<proteinExistence type="inferred from homology"/>
<feature type="domain" description="Plastocyanin-like" evidence="5">
    <location>
        <begin position="171"/>
        <end position="295"/>
    </location>
</feature>
<dbReference type="PROSITE" id="PS00079">
    <property type="entry name" value="MULTICOPPER_OXIDASE1"/>
    <property type="match status" value="1"/>
</dbReference>
<dbReference type="Pfam" id="PF00394">
    <property type="entry name" value="Cu-oxidase"/>
    <property type="match status" value="1"/>
</dbReference>
<dbReference type="InterPro" id="IPR045087">
    <property type="entry name" value="Cu-oxidase_fam"/>
</dbReference>
<name>A0A3D8QAZ8_9HELO</name>
<protein>
    <recommendedName>
        <fullName evidence="10">Multicopper oxidase</fullName>
    </recommendedName>
</protein>
<evidence type="ECO:0000256" key="3">
    <source>
        <dbReference type="ARBA" id="ARBA00023002"/>
    </source>
</evidence>
<dbReference type="PANTHER" id="PTHR11709:SF511">
    <property type="entry name" value="LACCASE"/>
    <property type="match status" value="1"/>
</dbReference>
<keyword evidence="4" id="KW-0186">Copper</keyword>
<dbReference type="InterPro" id="IPR011706">
    <property type="entry name" value="Cu-oxidase_C"/>
</dbReference>
<evidence type="ECO:0008006" key="10">
    <source>
        <dbReference type="Google" id="ProtNLM"/>
    </source>
</evidence>
<dbReference type="AlphaFoldDB" id="A0A3D8QAZ8"/>
<dbReference type="CDD" id="cd13910">
    <property type="entry name" value="CuRO_3_MCO_like_4"/>
    <property type="match status" value="1"/>
</dbReference>
<keyword evidence="3" id="KW-0560">Oxidoreductase</keyword>
<evidence type="ECO:0000259" key="5">
    <source>
        <dbReference type="Pfam" id="PF00394"/>
    </source>
</evidence>
<dbReference type="InterPro" id="IPR002355">
    <property type="entry name" value="Cu_oxidase_Cu_BS"/>
</dbReference>
<dbReference type="Pfam" id="PF07731">
    <property type="entry name" value="Cu-oxidase_2"/>
    <property type="match status" value="1"/>
</dbReference>
<evidence type="ECO:0000313" key="9">
    <source>
        <dbReference type="Proteomes" id="UP000256328"/>
    </source>
</evidence>
<feature type="domain" description="Plastocyanin-like" evidence="7">
    <location>
        <begin position="42"/>
        <end position="156"/>
    </location>
</feature>
<accession>A0A3D8QAZ8</accession>
<dbReference type="InterPro" id="IPR001117">
    <property type="entry name" value="Cu-oxidase_2nd"/>
</dbReference>
<dbReference type="EMBL" id="PDLN01000020">
    <property type="protein sequence ID" value="RDW59023.1"/>
    <property type="molecule type" value="Genomic_DNA"/>
</dbReference>
<sequence length="552" mass="62274">MESTPHPDQVVATEPERNLKFLLHPEDHILRDASIRYFSWNISKAKIAPNGVQKDAFLINNEFPGPTIEARSGDTLEIEVFNFAEEGVSLHWHGLYMRGANHMDGPVGINQCAIPVGGRFIYRVPIGDQAGTFWYHAHSEAQRGDGLYGGLVVHNPAIVEKTSYRYDSELLFLVGDWYHWPSAKVLATFMSRTSIGLEPCPDSLLINGLGYFECAMATHGAPVDCNKIEKPWLLLDKRFRYRVRLVNVGSLTGISFTIPDSEMEVIQVDGGQPVIWHRSNSVGILYPAERVDFVLGWPKSVVDANTEIIIELDKEYFLRPNFALTPVQSFLLAAESANQQTTKNEAEIIRFNLQEATGPSLTHPLPNAGKNFMIYIDIEILNHLNSIPRGFINHTTWEPQNLPLIALNREDWDSHQLVPWTGPEPIWIELTINNVDSSGHPFHLHGFDFYVIASYEGKGGWDYYNPFNPSRPPRGGPFNLKNPIRKDTVYVPPWGYVVIRFLADNEGIWALHCHILWHQASGMVMAFQVLGDEHKGLSNNIIGLSAKQFCKT</sequence>
<dbReference type="InterPro" id="IPR008972">
    <property type="entry name" value="Cupredoxin"/>
</dbReference>
<comment type="caution">
    <text evidence="8">The sequence shown here is derived from an EMBL/GenBank/DDBJ whole genome shotgun (WGS) entry which is preliminary data.</text>
</comment>
<dbReference type="Gene3D" id="2.60.40.420">
    <property type="entry name" value="Cupredoxins - blue copper proteins"/>
    <property type="match status" value="3"/>
</dbReference>
<dbReference type="Proteomes" id="UP000256328">
    <property type="component" value="Unassembled WGS sequence"/>
</dbReference>
<dbReference type="InterPro" id="IPR033138">
    <property type="entry name" value="Cu_oxidase_CS"/>
</dbReference>
<evidence type="ECO:0000256" key="2">
    <source>
        <dbReference type="ARBA" id="ARBA00022723"/>
    </source>
</evidence>
<dbReference type="PROSITE" id="PS00080">
    <property type="entry name" value="MULTICOPPER_OXIDASE2"/>
    <property type="match status" value="1"/>
</dbReference>
<evidence type="ECO:0000259" key="6">
    <source>
        <dbReference type="Pfam" id="PF07731"/>
    </source>
</evidence>
<evidence type="ECO:0000313" key="8">
    <source>
        <dbReference type="EMBL" id="RDW59023.1"/>
    </source>
</evidence>
<reference evidence="8 9" key="1">
    <citation type="journal article" date="2018" name="IMA Fungus">
        <title>IMA Genome-F 9: Draft genome sequence of Annulohypoxylon stygium, Aspergillus mulundensis, Berkeleyomyces basicola (syn. Thielaviopsis basicola), Ceratocystis smalleyi, two Cercospora beticola strains, Coleophoma cylindrospora, Fusarium fracticaudum, Phialophora cf. hyalina, and Morchella septimelata.</title>
        <authorList>
            <person name="Wingfield B.D."/>
            <person name="Bills G.F."/>
            <person name="Dong Y."/>
            <person name="Huang W."/>
            <person name="Nel W.J."/>
            <person name="Swalarsk-Parry B.S."/>
            <person name="Vaghefi N."/>
            <person name="Wilken P.M."/>
            <person name="An Z."/>
            <person name="de Beer Z.W."/>
            <person name="De Vos L."/>
            <person name="Chen L."/>
            <person name="Duong T.A."/>
            <person name="Gao Y."/>
            <person name="Hammerbacher A."/>
            <person name="Kikkert J.R."/>
            <person name="Li Y."/>
            <person name="Li H."/>
            <person name="Li K."/>
            <person name="Li Q."/>
            <person name="Liu X."/>
            <person name="Ma X."/>
            <person name="Naidoo K."/>
            <person name="Pethybridge S.J."/>
            <person name="Sun J."/>
            <person name="Steenkamp E.T."/>
            <person name="van der Nest M.A."/>
            <person name="van Wyk S."/>
            <person name="Wingfield M.J."/>
            <person name="Xiong C."/>
            <person name="Yue Q."/>
            <person name="Zhang X."/>
        </authorList>
    </citation>
    <scope>NUCLEOTIDE SEQUENCE [LARGE SCALE GENOMIC DNA]</scope>
    <source>
        <strain evidence="8 9">BP5796</strain>
    </source>
</reference>
<organism evidence="8 9">
    <name type="scientific">Coleophoma crateriformis</name>
    <dbReference type="NCBI Taxonomy" id="565419"/>
    <lineage>
        <taxon>Eukaryota</taxon>
        <taxon>Fungi</taxon>
        <taxon>Dikarya</taxon>
        <taxon>Ascomycota</taxon>
        <taxon>Pezizomycotina</taxon>
        <taxon>Leotiomycetes</taxon>
        <taxon>Helotiales</taxon>
        <taxon>Dermateaceae</taxon>
        <taxon>Coleophoma</taxon>
    </lineage>
</organism>
<keyword evidence="2" id="KW-0479">Metal-binding</keyword>
<keyword evidence="9" id="KW-1185">Reference proteome</keyword>
<dbReference type="GO" id="GO:0016491">
    <property type="term" value="F:oxidoreductase activity"/>
    <property type="evidence" value="ECO:0007669"/>
    <property type="project" value="UniProtKB-KW"/>
</dbReference>
<dbReference type="SUPFAM" id="SSF49503">
    <property type="entry name" value="Cupredoxins"/>
    <property type="match status" value="3"/>
</dbReference>
<comment type="similarity">
    <text evidence="1">Belongs to the multicopper oxidase family.</text>
</comment>
<dbReference type="GO" id="GO:0005507">
    <property type="term" value="F:copper ion binding"/>
    <property type="evidence" value="ECO:0007669"/>
    <property type="project" value="InterPro"/>
</dbReference>
<dbReference type="Pfam" id="PF07732">
    <property type="entry name" value="Cu-oxidase_3"/>
    <property type="match status" value="1"/>
</dbReference>
<gene>
    <name evidence="8" type="ORF">BP5796_11947</name>
</gene>
<dbReference type="OrthoDB" id="2121828at2759"/>
<evidence type="ECO:0000256" key="1">
    <source>
        <dbReference type="ARBA" id="ARBA00010609"/>
    </source>
</evidence>
<dbReference type="InterPro" id="IPR011707">
    <property type="entry name" value="Cu-oxidase-like_N"/>
</dbReference>
<dbReference type="CDD" id="cd04205">
    <property type="entry name" value="CuRO_2_LCC_like"/>
    <property type="match status" value="1"/>
</dbReference>
<evidence type="ECO:0000259" key="7">
    <source>
        <dbReference type="Pfam" id="PF07732"/>
    </source>
</evidence>
<evidence type="ECO:0000256" key="4">
    <source>
        <dbReference type="ARBA" id="ARBA00023008"/>
    </source>
</evidence>